<evidence type="ECO:0000313" key="2">
    <source>
        <dbReference type="Proteomes" id="UP001139103"/>
    </source>
</evidence>
<comment type="caution">
    <text evidence="1">The sequence shown here is derived from an EMBL/GenBank/DDBJ whole genome shotgun (WGS) entry which is preliminary data.</text>
</comment>
<name>A0A9X1MKP7_9BACT</name>
<organism evidence="1 2">
    <name type="scientific">Blastopirellula sediminis</name>
    <dbReference type="NCBI Taxonomy" id="2894196"/>
    <lineage>
        <taxon>Bacteria</taxon>
        <taxon>Pseudomonadati</taxon>
        <taxon>Planctomycetota</taxon>
        <taxon>Planctomycetia</taxon>
        <taxon>Pirellulales</taxon>
        <taxon>Pirellulaceae</taxon>
        <taxon>Blastopirellula</taxon>
    </lineage>
</organism>
<dbReference type="Proteomes" id="UP001139103">
    <property type="component" value="Unassembled WGS sequence"/>
</dbReference>
<dbReference type="EMBL" id="JAJKFT010000004">
    <property type="protein sequence ID" value="MCC9628351.1"/>
    <property type="molecule type" value="Genomic_DNA"/>
</dbReference>
<protein>
    <submittedName>
        <fullName evidence="1">Uncharacterized protein</fullName>
    </submittedName>
</protein>
<sequence length="151" mass="16779">MPTHKFLLLPENEGDYAAYAQHVSDPRALKVSDDLIRYMLDTLNWIPSINPANQAAWNGYGLNYYGPTVINKTGAPKAARIFLMWGSLFQEGPDKIELTGSYQWLEGAPESSGQYEKITMPRESIAKTILDLAELAEGAISGEFYLLHVGI</sequence>
<accession>A0A9X1MKP7</accession>
<proteinExistence type="predicted"/>
<dbReference type="RefSeq" id="WP_230217541.1">
    <property type="nucleotide sequence ID" value="NZ_JAJKFT010000004.1"/>
</dbReference>
<dbReference type="AlphaFoldDB" id="A0A9X1MKP7"/>
<evidence type="ECO:0000313" key="1">
    <source>
        <dbReference type="EMBL" id="MCC9628351.1"/>
    </source>
</evidence>
<reference evidence="1" key="1">
    <citation type="submission" date="2021-11" db="EMBL/GenBank/DDBJ databases">
        <title>Genome sequence.</title>
        <authorList>
            <person name="Sun Q."/>
        </authorList>
    </citation>
    <scope>NUCLEOTIDE SEQUENCE</scope>
    <source>
        <strain evidence="1">JC732</strain>
    </source>
</reference>
<gene>
    <name evidence="1" type="ORF">LOC68_08090</name>
</gene>
<keyword evidence="2" id="KW-1185">Reference proteome</keyword>